<evidence type="ECO:0000313" key="6">
    <source>
        <dbReference type="Proteomes" id="UP000477083"/>
    </source>
</evidence>
<dbReference type="SUPFAM" id="SSF48008">
    <property type="entry name" value="GntR ligand-binding domain-like"/>
    <property type="match status" value="1"/>
</dbReference>
<dbReference type="InterPro" id="IPR036388">
    <property type="entry name" value="WH-like_DNA-bd_sf"/>
</dbReference>
<keyword evidence="1" id="KW-0805">Transcription regulation</keyword>
<dbReference type="PRINTS" id="PR00035">
    <property type="entry name" value="HTHGNTR"/>
</dbReference>
<dbReference type="GO" id="GO:0003677">
    <property type="term" value="F:DNA binding"/>
    <property type="evidence" value="ECO:0007669"/>
    <property type="project" value="UniProtKB-KW"/>
</dbReference>
<comment type="caution">
    <text evidence="5">The sequence shown here is derived from an EMBL/GenBank/DDBJ whole genome shotgun (WGS) entry which is preliminary data.</text>
</comment>
<dbReference type="InterPro" id="IPR036390">
    <property type="entry name" value="WH_DNA-bd_sf"/>
</dbReference>
<dbReference type="Proteomes" id="UP000477083">
    <property type="component" value="Unassembled WGS sequence"/>
</dbReference>
<sequence length="264" mass="29447">MTEAKRPAPEPFARLEAQPAYLRLAEAIEREIVSGRIAPGDPVGTEATLCEQFGVNRSTVREGIRLLEQSGLLRRDQSRRLFASLPRYTNLATRMSRALVLHQTSFRELWEAALALETASVEAAARHATDEDIAALTDNLERSRAQLGDPDAVIHLDTEFHTLIARTGRNRVLELAREPASLLFAPTLRVILPKVEAAPQRNVEAHAHIIAALARHDAAEARLWMQRHINDWRRGFEKSGRGLDDPVERSFIEHVSGLRSGGRA</sequence>
<keyword evidence="6" id="KW-1185">Reference proteome</keyword>
<proteinExistence type="predicted"/>
<gene>
    <name evidence="5" type="ORF">GS660_08010</name>
</gene>
<dbReference type="InterPro" id="IPR008920">
    <property type="entry name" value="TF_FadR/GntR_C"/>
</dbReference>
<dbReference type="CDD" id="cd07377">
    <property type="entry name" value="WHTH_GntR"/>
    <property type="match status" value="1"/>
</dbReference>
<dbReference type="AlphaFoldDB" id="A0A6L8VFL7"/>
<dbReference type="SUPFAM" id="SSF46785">
    <property type="entry name" value="Winged helix' DNA-binding domain"/>
    <property type="match status" value="1"/>
</dbReference>
<evidence type="ECO:0000256" key="1">
    <source>
        <dbReference type="ARBA" id="ARBA00023015"/>
    </source>
</evidence>
<keyword evidence="3" id="KW-0804">Transcription</keyword>
<dbReference type="Pfam" id="PF00392">
    <property type="entry name" value="GntR"/>
    <property type="match status" value="1"/>
</dbReference>
<dbReference type="PANTHER" id="PTHR43537">
    <property type="entry name" value="TRANSCRIPTIONAL REGULATOR, GNTR FAMILY"/>
    <property type="match status" value="1"/>
</dbReference>
<dbReference type="Gene3D" id="1.10.10.10">
    <property type="entry name" value="Winged helix-like DNA-binding domain superfamily/Winged helix DNA-binding domain"/>
    <property type="match status" value="1"/>
</dbReference>
<feature type="domain" description="HTH gntR-type" evidence="4">
    <location>
        <begin position="18"/>
        <end position="86"/>
    </location>
</feature>
<organism evidence="5 6">
    <name type="scientific">Frigidibacter albus</name>
    <dbReference type="NCBI Taxonomy" id="1465486"/>
    <lineage>
        <taxon>Bacteria</taxon>
        <taxon>Pseudomonadati</taxon>
        <taxon>Pseudomonadota</taxon>
        <taxon>Alphaproteobacteria</taxon>
        <taxon>Rhodobacterales</taxon>
        <taxon>Paracoccaceae</taxon>
        <taxon>Frigidibacter</taxon>
    </lineage>
</organism>
<dbReference type="SMART" id="SM00345">
    <property type="entry name" value="HTH_GNTR"/>
    <property type="match status" value="1"/>
</dbReference>
<keyword evidence="2" id="KW-0238">DNA-binding</keyword>
<dbReference type="PANTHER" id="PTHR43537:SF47">
    <property type="entry name" value="REGULATORY PROTEIN GNTR HTH"/>
    <property type="match status" value="1"/>
</dbReference>
<protein>
    <submittedName>
        <fullName evidence="5">FCD domain-containing protein</fullName>
    </submittedName>
</protein>
<dbReference type="SMART" id="SM00895">
    <property type="entry name" value="FCD"/>
    <property type="match status" value="1"/>
</dbReference>
<dbReference type="Gene3D" id="1.20.120.530">
    <property type="entry name" value="GntR ligand-binding domain-like"/>
    <property type="match status" value="1"/>
</dbReference>
<reference evidence="5 6" key="1">
    <citation type="submission" date="2020-01" db="EMBL/GenBank/DDBJ databases">
        <title>Frigidibacter albus SP32T (=CGMCC 1.13995T).</title>
        <authorList>
            <person name="Liao X."/>
        </authorList>
    </citation>
    <scope>NUCLEOTIDE SEQUENCE [LARGE SCALE GENOMIC DNA]</scope>
    <source>
        <strain evidence="5 6">SP32</strain>
    </source>
</reference>
<dbReference type="RefSeq" id="WP_161345248.1">
    <property type="nucleotide sequence ID" value="NZ_BMGW01000004.1"/>
</dbReference>
<dbReference type="OrthoDB" id="9794015at2"/>
<accession>A0A6L8VFL7</accession>
<evidence type="ECO:0000259" key="4">
    <source>
        <dbReference type="PROSITE" id="PS50949"/>
    </source>
</evidence>
<name>A0A6L8VFL7_9RHOB</name>
<dbReference type="PROSITE" id="PS50949">
    <property type="entry name" value="HTH_GNTR"/>
    <property type="match status" value="1"/>
</dbReference>
<evidence type="ECO:0000256" key="2">
    <source>
        <dbReference type="ARBA" id="ARBA00023125"/>
    </source>
</evidence>
<dbReference type="GO" id="GO:0003700">
    <property type="term" value="F:DNA-binding transcription factor activity"/>
    <property type="evidence" value="ECO:0007669"/>
    <property type="project" value="InterPro"/>
</dbReference>
<dbReference type="InterPro" id="IPR011711">
    <property type="entry name" value="GntR_C"/>
</dbReference>
<dbReference type="Pfam" id="PF07729">
    <property type="entry name" value="FCD"/>
    <property type="match status" value="1"/>
</dbReference>
<evidence type="ECO:0000256" key="3">
    <source>
        <dbReference type="ARBA" id="ARBA00023163"/>
    </source>
</evidence>
<dbReference type="InterPro" id="IPR000524">
    <property type="entry name" value="Tscrpt_reg_HTH_GntR"/>
</dbReference>
<evidence type="ECO:0000313" key="5">
    <source>
        <dbReference type="EMBL" id="MZQ89043.1"/>
    </source>
</evidence>
<dbReference type="EMBL" id="WWNR01000004">
    <property type="protein sequence ID" value="MZQ89043.1"/>
    <property type="molecule type" value="Genomic_DNA"/>
</dbReference>